<reference evidence="1 2" key="1">
    <citation type="submission" date="2020-08" db="EMBL/GenBank/DDBJ databases">
        <authorList>
            <person name="Koutsovoulos G."/>
            <person name="Danchin GJ E."/>
        </authorList>
    </citation>
    <scope>NUCLEOTIDE SEQUENCE [LARGE SCALE GENOMIC DNA]</scope>
</reference>
<dbReference type="OrthoDB" id="5881189at2759"/>
<evidence type="ECO:0000313" key="1">
    <source>
        <dbReference type="EMBL" id="CAD2200550.1"/>
    </source>
</evidence>
<dbReference type="AlphaFoldDB" id="A0A6V7XMM3"/>
<organism evidence="1 2">
    <name type="scientific">Meloidogyne enterolobii</name>
    <name type="common">Root-knot nematode worm</name>
    <name type="synonym">Meloidogyne mayaguensis</name>
    <dbReference type="NCBI Taxonomy" id="390850"/>
    <lineage>
        <taxon>Eukaryota</taxon>
        <taxon>Metazoa</taxon>
        <taxon>Ecdysozoa</taxon>
        <taxon>Nematoda</taxon>
        <taxon>Chromadorea</taxon>
        <taxon>Rhabditida</taxon>
        <taxon>Tylenchina</taxon>
        <taxon>Tylenchomorpha</taxon>
        <taxon>Tylenchoidea</taxon>
        <taxon>Meloidogynidae</taxon>
        <taxon>Meloidogyninae</taxon>
        <taxon>Meloidogyne</taxon>
    </lineage>
</organism>
<evidence type="ECO:0000313" key="2">
    <source>
        <dbReference type="Proteomes" id="UP000580250"/>
    </source>
</evidence>
<sequence length="218" mass="26248">MYICLFHSKELHVFICFYLQKLQKIQNIFKLIILQEMANISKDDDEKRLKIQKWPSCANLQRAEIVSTKPATLGVPLTRSLSISGPSTLADALGMHIPTWAYYYYKSPNYRIGWPSKMWRERFMCDRIIYDKRFSVTPIYKNVPIAVPYHRTNFSNESRVGYWSFDYDYMYEIPPKPLFSVFDPFDGPYRHWNKYGSRRMDEEINQKCYYFNKKHYFV</sequence>
<dbReference type="Proteomes" id="UP000580250">
    <property type="component" value="Unassembled WGS sequence"/>
</dbReference>
<protein>
    <submittedName>
        <fullName evidence="1">Uncharacterized protein</fullName>
    </submittedName>
</protein>
<accession>A0A6V7XMM3</accession>
<gene>
    <name evidence="1" type="ORF">MENT_LOCUS54025</name>
</gene>
<dbReference type="EMBL" id="CAJEWN010001869">
    <property type="protein sequence ID" value="CAD2200550.1"/>
    <property type="molecule type" value="Genomic_DNA"/>
</dbReference>
<name>A0A6V7XMM3_MELEN</name>
<proteinExistence type="predicted"/>
<comment type="caution">
    <text evidence="1">The sequence shown here is derived from an EMBL/GenBank/DDBJ whole genome shotgun (WGS) entry which is preliminary data.</text>
</comment>